<organism evidence="2 3">
    <name type="scientific">Kinneretia aquatilis</name>
    <dbReference type="NCBI Taxonomy" id="2070761"/>
    <lineage>
        <taxon>Bacteria</taxon>
        <taxon>Pseudomonadati</taxon>
        <taxon>Pseudomonadota</taxon>
        <taxon>Betaproteobacteria</taxon>
        <taxon>Burkholderiales</taxon>
        <taxon>Sphaerotilaceae</taxon>
        <taxon>Roseateles</taxon>
    </lineage>
</organism>
<dbReference type="GO" id="GO:0016491">
    <property type="term" value="F:oxidoreductase activity"/>
    <property type="evidence" value="ECO:0007669"/>
    <property type="project" value="InterPro"/>
</dbReference>
<protein>
    <recommendedName>
        <fullName evidence="1">Amine oxidase domain-containing protein</fullName>
    </recommendedName>
</protein>
<dbReference type="InterPro" id="IPR006311">
    <property type="entry name" value="TAT_signal"/>
</dbReference>
<dbReference type="SUPFAM" id="SSF51905">
    <property type="entry name" value="FAD/NAD(P)-binding domain"/>
    <property type="match status" value="1"/>
</dbReference>
<dbReference type="InterPro" id="IPR002937">
    <property type="entry name" value="Amino_oxidase"/>
</dbReference>
<accession>A0A2N8KV46</accession>
<dbReference type="OrthoDB" id="127573at2"/>
<dbReference type="PANTHER" id="PTHR42923">
    <property type="entry name" value="PROTOPORPHYRINOGEN OXIDASE"/>
    <property type="match status" value="1"/>
</dbReference>
<dbReference type="Pfam" id="PF01593">
    <property type="entry name" value="Amino_oxidase"/>
    <property type="match status" value="1"/>
</dbReference>
<keyword evidence="3" id="KW-1185">Reference proteome</keyword>
<dbReference type="PANTHER" id="PTHR42923:SF39">
    <property type="entry name" value="AMINO OXIDASE"/>
    <property type="match status" value="1"/>
</dbReference>
<reference evidence="2 3" key="1">
    <citation type="submission" date="2018-01" db="EMBL/GenBank/DDBJ databases">
        <title>Draft genome sequence of Paucibacter aquatile CR182 isolated from freshwater of the Nakdong River.</title>
        <authorList>
            <person name="Choi A."/>
            <person name="Chung E.J."/>
        </authorList>
    </citation>
    <scope>NUCLEOTIDE SEQUENCE [LARGE SCALE GENOMIC DNA]</scope>
    <source>
        <strain evidence="2 3">CR182</strain>
    </source>
</reference>
<comment type="caution">
    <text evidence="2">The sequence shown here is derived from an EMBL/GenBank/DDBJ whole genome shotgun (WGS) entry which is preliminary data.</text>
</comment>
<sequence>MGQGALMDWSRREFLQAAAGAGAGASLLLAGCEAQQAELAQLPGAWLGASAERGHRLRGPLPAAQSAPALPLQRRHVLIVGGGIAGLACARGLSQAGLDDFALLELEDQVGGNSRGHRMGGMACPMGAHYLPLPGPQSHEVYQLLEQLGLVRQELGRAVWDERYLCHSPQERLFFEGQWHEGLLPPEPSPNALAQLRRFEQAVEHAQRELGFAMPSHRAPWTPAHAALDSQSFAAWLQAQGLNEPTLRWYLDYCCRDDYGTSSEGVSAWAGLHYFASRHGFHAPGADSIEREPVLTWPQGNAFLSEAMAAPLRERIHAGRTVLRIEAGKHDISLRVWNEGLQREEGWQCQHLVLATPLFMAQRLLGPGLAALDEVVAQQAHAPWLVANLQLKQPLLQRLGAPPAWDNVIYGSQALGYVDAMHQSLRPVSGPTVLSAYWALPQSRRGELLRSDRRHWLTQVLAELSAVHPDLPTQLERADLVRWGHAMSIPSPGLRGSSALRALRNLPGRVHFAHSDLAAYSVFEEAYTLGYETATTVAKFTTNNPIKSS</sequence>
<dbReference type="InterPro" id="IPR050464">
    <property type="entry name" value="Zeta_carotene_desat/Oxidored"/>
</dbReference>
<dbReference type="PROSITE" id="PS51318">
    <property type="entry name" value="TAT"/>
    <property type="match status" value="1"/>
</dbReference>
<dbReference type="InterPro" id="IPR036188">
    <property type="entry name" value="FAD/NAD-bd_sf"/>
</dbReference>
<gene>
    <name evidence="2" type="ORF">C1O66_07210</name>
</gene>
<dbReference type="RefSeq" id="WP_102767258.1">
    <property type="nucleotide sequence ID" value="NZ_POSP01000003.1"/>
</dbReference>
<dbReference type="Gene3D" id="3.50.50.60">
    <property type="entry name" value="FAD/NAD(P)-binding domain"/>
    <property type="match status" value="1"/>
</dbReference>
<feature type="domain" description="Amine oxidase" evidence="1">
    <location>
        <begin position="84"/>
        <end position="537"/>
    </location>
</feature>
<dbReference type="EMBL" id="POSP01000003">
    <property type="protein sequence ID" value="PND37339.1"/>
    <property type="molecule type" value="Genomic_DNA"/>
</dbReference>
<dbReference type="Proteomes" id="UP000235916">
    <property type="component" value="Unassembled WGS sequence"/>
</dbReference>
<dbReference type="NCBIfam" id="TIGR01409">
    <property type="entry name" value="TAT_signal_seq"/>
    <property type="match status" value="1"/>
</dbReference>
<evidence type="ECO:0000313" key="2">
    <source>
        <dbReference type="EMBL" id="PND37339.1"/>
    </source>
</evidence>
<proteinExistence type="predicted"/>
<dbReference type="AlphaFoldDB" id="A0A2N8KV46"/>
<evidence type="ECO:0000313" key="3">
    <source>
        <dbReference type="Proteomes" id="UP000235916"/>
    </source>
</evidence>
<evidence type="ECO:0000259" key="1">
    <source>
        <dbReference type="Pfam" id="PF01593"/>
    </source>
</evidence>
<dbReference type="InterPro" id="IPR019546">
    <property type="entry name" value="TAT_signal_bac_arc"/>
</dbReference>
<name>A0A2N8KV46_9BURK</name>